<dbReference type="STRING" id="1817867.A3F83_16425"/>
<feature type="binding site" evidence="7">
    <location>
        <position position="267"/>
    </location>
    <ligand>
        <name>Mg(2+)</name>
        <dbReference type="ChEBI" id="CHEBI:18420"/>
    </ligand>
</feature>
<dbReference type="GO" id="GO:0009103">
    <property type="term" value="P:lipopolysaccharide biosynthetic process"/>
    <property type="evidence" value="ECO:0007669"/>
    <property type="project" value="TreeGrafter"/>
</dbReference>
<keyword evidence="5 8" id="KW-1133">Transmembrane helix</keyword>
<protein>
    <recommendedName>
        <fullName evidence="11">Undecaprenyl-phosphate alpha-N-acetylglucosaminyl 1-phosphate transferase</fullName>
    </recommendedName>
</protein>
<dbReference type="InterPro" id="IPR000715">
    <property type="entry name" value="Glycosyl_transferase_4"/>
</dbReference>
<dbReference type="EMBL" id="MFIX01000219">
    <property type="protein sequence ID" value="OGG01223.1"/>
    <property type="molecule type" value="Genomic_DNA"/>
</dbReference>
<evidence type="ECO:0000313" key="10">
    <source>
        <dbReference type="Proteomes" id="UP000179129"/>
    </source>
</evidence>
<keyword evidence="2" id="KW-1003">Cell membrane</keyword>
<feature type="transmembrane region" description="Helical" evidence="8">
    <location>
        <begin position="186"/>
        <end position="206"/>
    </location>
</feature>
<evidence type="ECO:0000256" key="8">
    <source>
        <dbReference type="SAM" id="Phobius"/>
    </source>
</evidence>
<evidence type="ECO:0000256" key="4">
    <source>
        <dbReference type="ARBA" id="ARBA00022692"/>
    </source>
</evidence>
<dbReference type="GO" id="GO:0046872">
    <property type="term" value="F:metal ion binding"/>
    <property type="evidence" value="ECO:0007669"/>
    <property type="project" value="UniProtKB-KW"/>
</dbReference>
<feature type="transmembrane region" description="Helical" evidence="8">
    <location>
        <begin position="6"/>
        <end position="29"/>
    </location>
</feature>
<keyword evidence="7" id="KW-0479">Metal-binding</keyword>
<keyword evidence="3" id="KW-0808">Transferase</keyword>
<evidence type="ECO:0000256" key="5">
    <source>
        <dbReference type="ARBA" id="ARBA00022989"/>
    </source>
</evidence>
<dbReference type="GO" id="GO:0044038">
    <property type="term" value="P:cell wall macromolecule biosynthetic process"/>
    <property type="evidence" value="ECO:0007669"/>
    <property type="project" value="TreeGrafter"/>
</dbReference>
<dbReference type="AlphaFoldDB" id="A0A1F5YMF4"/>
<dbReference type="CDD" id="cd06853">
    <property type="entry name" value="GT_WecA_like"/>
    <property type="match status" value="1"/>
</dbReference>
<sequence>MEITRQVLVTSLLSLIGSSLLSYFLVLFFKRLALKTGIVDKPRGDRFHQEPVPLMGGNAIYLTFLIFLVVRDLIEVWFGLAMLAGVVFLLYGIIRKPGRMFLFFGLAVAWCSLWGLAATDGVGDQILGLLVGGTILMMVGNVDDARGGIIPYIKVLGQTIAGFFLIYCGIKVNFFVDLGYDLGFQWIKWLSSPFTLFWIIGMTNAFNLIDNMNGLSCGVAVISSFFFGLISFVNGQVPLGTIFFIFMGAGIGYLPHNFPRAKIFMGDTGSLFIGFVIAGLSIVGSWSTAAGWTSGPLKLSLAIPLLVLIYPIFDTVLVMVTRFMRGRPISLGGKDHSSHRLVRLGLQPVDTVLLIYTFSSFAGFCALFLTIIGYEQALLMLAFLFLFIFLVGLRLGKIAVDG</sequence>
<feature type="transmembrane region" description="Helical" evidence="8">
    <location>
        <begin position="155"/>
        <end position="174"/>
    </location>
</feature>
<dbReference type="PANTHER" id="PTHR22926">
    <property type="entry name" value="PHOSPHO-N-ACETYLMURAMOYL-PENTAPEPTIDE-TRANSFERASE"/>
    <property type="match status" value="1"/>
</dbReference>
<comment type="caution">
    <text evidence="9">The sequence shown here is derived from an EMBL/GenBank/DDBJ whole genome shotgun (WGS) entry which is preliminary data.</text>
</comment>
<feature type="transmembrane region" description="Helical" evidence="8">
    <location>
        <begin position="239"/>
        <end position="258"/>
    </location>
</feature>
<feature type="transmembrane region" description="Helical" evidence="8">
    <location>
        <begin position="353"/>
        <end position="372"/>
    </location>
</feature>
<keyword evidence="4 8" id="KW-0812">Transmembrane</keyword>
<comment type="cofactor">
    <cofactor evidence="7">
        <name>Mg(2+)</name>
        <dbReference type="ChEBI" id="CHEBI:18420"/>
    </cofactor>
</comment>
<evidence type="ECO:0000313" key="9">
    <source>
        <dbReference type="EMBL" id="OGG01223.1"/>
    </source>
</evidence>
<proteinExistence type="predicted"/>
<evidence type="ECO:0000256" key="7">
    <source>
        <dbReference type="PIRSR" id="PIRSR600715-1"/>
    </source>
</evidence>
<organism evidence="9 10">
    <name type="scientific">Candidatus Glassbacteria bacterium RIFCSPLOWO2_12_FULL_58_11</name>
    <dbReference type="NCBI Taxonomy" id="1817867"/>
    <lineage>
        <taxon>Bacteria</taxon>
        <taxon>Candidatus Glassiibacteriota</taxon>
    </lineage>
</organism>
<feature type="binding site" evidence="7">
    <location>
        <position position="207"/>
    </location>
    <ligand>
        <name>Mg(2+)</name>
        <dbReference type="ChEBI" id="CHEBI:18420"/>
    </ligand>
</feature>
<feature type="transmembrane region" description="Helical" evidence="8">
    <location>
        <begin position="125"/>
        <end position="143"/>
    </location>
</feature>
<dbReference type="GO" id="GO:0016780">
    <property type="term" value="F:phosphotransferase activity, for other substituted phosphate groups"/>
    <property type="evidence" value="ECO:0007669"/>
    <property type="project" value="InterPro"/>
</dbReference>
<dbReference type="GO" id="GO:0071555">
    <property type="term" value="P:cell wall organization"/>
    <property type="evidence" value="ECO:0007669"/>
    <property type="project" value="TreeGrafter"/>
</dbReference>
<accession>A0A1F5YMF4</accession>
<evidence type="ECO:0000256" key="6">
    <source>
        <dbReference type="ARBA" id="ARBA00023136"/>
    </source>
</evidence>
<feature type="transmembrane region" description="Helical" evidence="8">
    <location>
        <begin position="76"/>
        <end position="94"/>
    </location>
</feature>
<feature type="transmembrane region" description="Helical" evidence="8">
    <location>
        <begin position="378"/>
        <end position="396"/>
    </location>
</feature>
<keyword evidence="6 8" id="KW-0472">Membrane</keyword>
<dbReference type="PANTHER" id="PTHR22926:SF3">
    <property type="entry name" value="UNDECAPRENYL-PHOSPHATE ALPHA-N-ACETYLGLUCOSAMINYL 1-PHOSPHATE TRANSFERASE"/>
    <property type="match status" value="1"/>
</dbReference>
<gene>
    <name evidence="9" type="ORF">A3F83_16425</name>
</gene>
<dbReference type="Proteomes" id="UP000179129">
    <property type="component" value="Unassembled WGS sequence"/>
</dbReference>
<dbReference type="GO" id="GO:0005886">
    <property type="term" value="C:plasma membrane"/>
    <property type="evidence" value="ECO:0007669"/>
    <property type="project" value="UniProtKB-SubCell"/>
</dbReference>
<name>A0A1F5YMF4_9BACT</name>
<dbReference type="Pfam" id="PF00953">
    <property type="entry name" value="Glycos_transf_4"/>
    <property type="match status" value="1"/>
</dbReference>
<evidence type="ECO:0000256" key="2">
    <source>
        <dbReference type="ARBA" id="ARBA00022475"/>
    </source>
</evidence>
<feature type="transmembrane region" description="Helical" evidence="8">
    <location>
        <begin position="101"/>
        <end position="119"/>
    </location>
</feature>
<evidence type="ECO:0000256" key="3">
    <source>
        <dbReference type="ARBA" id="ARBA00022679"/>
    </source>
</evidence>
<feature type="transmembrane region" description="Helical" evidence="8">
    <location>
        <begin position="213"/>
        <end position="233"/>
    </location>
</feature>
<keyword evidence="7" id="KW-0460">Magnesium</keyword>
<comment type="subcellular location">
    <subcellularLocation>
        <location evidence="1">Cell membrane</location>
        <topology evidence="1">Multi-pass membrane protein</topology>
    </subcellularLocation>
</comment>
<reference evidence="9 10" key="1">
    <citation type="journal article" date="2016" name="Nat. Commun.">
        <title>Thousands of microbial genomes shed light on interconnected biogeochemical processes in an aquifer system.</title>
        <authorList>
            <person name="Anantharaman K."/>
            <person name="Brown C.T."/>
            <person name="Hug L.A."/>
            <person name="Sharon I."/>
            <person name="Castelle C.J."/>
            <person name="Probst A.J."/>
            <person name="Thomas B.C."/>
            <person name="Singh A."/>
            <person name="Wilkins M.J."/>
            <person name="Karaoz U."/>
            <person name="Brodie E.L."/>
            <person name="Williams K.H."/>
            <person name="Hubbard S.S."/>
            <person name="Banfield J.F."/>
        </authorList>
    </citation>
    <scope>NUCLEOTIDE SEQUENCE [LARGE SCALE GENOMIC DNA]</scope>
</reference>
<feature type="transmembrane region" description="Helical" evidence="8">
    <location>
        <begin position="301"/>
        <end position="320"/>
    </location>
</feature>
<evidence type="ECO:0000256" key="1">
    <source>
        <dbReference type="ARBA" id="ARBA00004651"/>
    </source>
</evidence>
<feature type="transmembrane region" description="Helical" evidence="8">
    <location>
        <begin position="270"/>
        <end position="289"/>
    </location>
</feature>
<evidence type="ECO:0008006" key="11">
    <source>
        <dbReference type="Google" id="ProtNLM"/>
    </source>
</evidence>